<gene>
    <name evidence="3" type="ORF">EV356DRAFT_553755</name>
</gene>
<feature type="chain" id="PRO_5025546759" evidence="2">
    <location>
        <begin position="21"/>
        <end position="165"/>
    </location>
</feature>
<evidence type="ECO:0000313" key="4">
    <source>
        <dbReference type="Proteomes" id="UP000800092"/>
    </source>
</evidence>
<feature type="compositionally biased region" description="Basic and acidic residues" evidence="1">
    <location>
        <begin position="93"/>
        <end position="104"/>
    </location>
</feature>
<reference evidence="3" key="1">
    <citation type="journal article" date="2020" name="Stud. Mycol.">
        <title>101 Dothideomycetes genomes: a test case for predicting lifestyles and emergence of pathogens.</title>
        <authorList>
            <person name="Haridas S."/>
            <person name="Albert R."/>
            <person name="Binder M."/>
            <person name="Bloem J."/>
            <person name="Labutti K."/>
            <person name="Salamov A."/>
            <person name="Andreopoulos B."/>
            <person name="Baker S."/>
            <person name="Barry K."/>
            <person name="Bills G."/>
            <person name="Bluhm B."/>
            <person name="Cannon C."/>
            <person name="Castanera R."/>
            <person name="Culley D."/>
            <person name="Daum C."/>
            <person name="Ezra D."/>
            <person name="Gonzalez J."/>
            <person name="Henrissat B."/>
            <person name="Kuo A."/>
            <person name="Liang C."/>
            <person name="Lipzen A."/>
            <person name="Lutzoni F."/>
            <person name="Magnuson J."/>
            <person name="Mondo S."/>
            <person name="Nolan M."/>
            <person name="Ohm R."/>
            <person name="Pangilinan J."/>
            <person name="Park H.-J."/>
            <person name="Ramirez L."/>
            <person name="Alfaro M."/>
            <person name="Sun H."/>
            <person name="Tritt A."/>
            <person name="Yoshinaga Y."/>
            <person name="Zwiers L.-H."/>
            <person name="Turgeon B."/>
            <person name="Goodwin S."/>
            <person name="Spatafora J."/>
            <person name="Crous P."/>
            <person name="Grigoriev I."/>
        </authorList>
    </citation>
    <scope>NUCLEOTIDE SEQUENCE</scope>
    <source>
        <strain evidence="3">Tuck. ex Michener</strain>
    </source>
</reference>
<evidence type="ECO:0000313" key="3">
    <source>
        <dbReference type="EMBL" id="KAF2238033.1"/>
    </source>
</evidence>
<proteinExistence type="predicted"/>
<keyword evidence="4" id="KW-1185">Reference proteome</keyword>
<evidence type="ECO:0000256" key="1">
    <source>
        <dbReference type="SAM" id="MobiDB-lite"/>
    </source>
</evidence>
<protein>
    <submittedName>
        <fullName evidence="3">Uncharacterized protein</fullName>
    </submittedName>
</protein>
<name>A0A6A6HKI7_VIRVR</name>
<feature type="region of interest" description="Disordered" evidence="1">
    <location>
        <begin position="81"/>
        <end position="124"/>
    </location>
</feature>
<feature type="signal peptide" evidence="2">
    <location>
        <begin position="1"/>
        <end position="20"/>
    </location>
</feature>
<dbReference type="OrthoDB" id="3662161at2759"/>
<sequence length="165" mass="17690">MTKSIILISALFTYITLSLATNALANIAQRDEVHRYMPGNFSEVVNAIAKPDHGALSVGNDVADFAKKQLSAWQKNPSEVPDSVKKLASSPEVDGRRVTEKEKIFNPPEKPNFPTKSVSKRSNPLPVPQPLPSCAGADCGHFSDCARPCNACFFPAGPPAGICLV</sequence>
<dbReference type="Proteomes" id="UP000800092">
    <property type="component" value="Unassembled WGS sequence"/>
</dbReference>
<dbReference type="AlphaFoldDB" id="A0A6A6HKI7"/>
<keyword evidence="2" id="KW-0732">Signal</keyword>
<accession>A0A6A6HKI7</accession>
<organism evidence="3 4">
    <name type="scientific">Viridothelium virens</name>
    <name type="common">Speckled blister lichen</name>
    <name type="synonym">Trypethelium virens</name>
    <dbReference type="NCBI Taxonomy" id="1048519"/>
    <lineage>
        <taxon>Eukaryota</taxon>
        <taxon>Fungi</taxon>
        <taxon>Dikarya</taxon>
        <taxon>Ascomycota</taxon>
        <taxon>Pezizomycotina</taxon>
        <taxon>Dothideomycetes</taxon>
        <taxon>Dothideomycetes incertae sedis</taxon>
        <taxon>Trypetheliales</taxon>
        <taxon>Trypetheliaceae</taxon>
        <taxon>Viridothelium</taxon>
    </lineage>
</organism>
<evidence type="ECO:0000256" key="2">
    <source>
        <dbReference type="SAM" id="SignalP"/>
    </source>
</evidence>
<dbReference type="EMBL" id="ML991777">
    <property type="protein sequence ID" value="KAF2238033.1"/>
    <property type="molecule type" value="Genomic_DNA"/>
</dbReference>